<keyword evidence="2" id="KW-0813">Transport</keyword>
<dbReference type="GO" id="GO:0015421">
    <property type="term" value="F:ABC-type oligopeptide transporter activity"/>
    <property type="evidence" value="ECO:0007669"/>
    <property type="project" value="TreeGrafter"/>
</dbReference>
<dbReference type="Gene3D" id="1.20.1560.10">
    <property type="entry name" value="ABC transporter type 1, transmembrane domain"/>
    <property type="match status" value="1"/>
</dbReference>
<dbReference type="GO" id="GO:0005886">
    <property type="term" value="C:plasma membrane"/>
    <property type="evidence" value="ECO:0007669"/>
    <property type="project" value="UniProtKB-SubCell"/>
</dbReference>
<evidence type="ECO:0000313" key="12">
    <source>
        <dbReference type="EMBL" id="BAM87453.1"/>
    </source>
</evidence>
<evidence type="ECO:0000313" key="13">
    <source>
        <dbReference type="Proteomes" id="UP000011841"/>
    </source>
</evidence>
<comment type="subcellular location">
    <subcellularLocation>
        <location evidence="1">Cell membrane</location>
        <topology evidence="1">Multi-pass membrane protein</topology>
    </subcellularLocation>
</comment>
<keyword evidence="3 9" id="KW-0812">Transmembrane</keyword>
<reference evidence="12 13" key="1">
    <citation type="journal article" date="2013" name="Appl. Environ. Microbiol.">
        <title>Genome analysis suggests that the soil oligotrophic bacterium Agromonas oligotrophica (Bradyrhizobium oligotrophicum) is a nitrogen-fixing symbiont of Aeschynomene indica.</title>
        <authorList>
            <person name="Okubo T."/>
            <person name="Fukushima S."/>
            <person name="Itakura M."/>
            <person name="Oshima K."/>
            <person name="Longtonglang A."/>
            <person name="Teaumroong N."/>
            <person name="Mitsui H."/>
            <person name="Hattori M."/>
            <person name="Hattori R."/>
            <person name="Hattori T."/>
            <person name="Minamisawa K."/>
        </authorList>
    </citation>
    <scope>NUCLEOTIDE SEQUENCE [LARGE SCALE GENOMIC DNA]</scope>
    <source>
        <strain evidence="12 13">S58</strain>
    </source>
</reference>
<evidence type="ECO:0000256" key="4">
    <source>
        <dbReference type="ARBA" id="ARBA00022741"/>
    </source>
</evidence>
<dbReference type="InterPro" id="IPR003439">
    <property type="entry name" value="ABC_transporter-like_ATP-bd"/>
</dbReference>
<dbReference type="PANTHER" id="PTHR43394:SF1">
    <property type="entry name" value="ATP-BINDING CASSETTE SUB-FAMILY B MEMBER 10, MITOCHONDRIAL"/>
    <property type="match status" value="1"/>
</dbReference>
<evidence type="ECO:0000256" key="9">
    <source>
        <dbReference type="SAM" id="Phobius"/>
    </source>
</evidence>
<dbReference type="PROSITE" id="PS50929">
    <property type="entry name" value="ABC_TM1F"/>
    <property type="match status" value="1"/>
</dbReference>
<keyword evidence="7 9" id="KW-0472">Membrane</keyword>
<dbReference type="Pfam" id="PF00005">
    <property type="entry name" value="ABC_tran"/>
    <property type="match status" value="1"/>
</dbReference>
<dbReference type="SUPFAM" id="SSF52540">
    <property type="entry name" value="P-loop containing nucleoside triphosphate hydrolases"/>
    <property type="match status" value="1"/>
</dbReference>
<evidence type="ECO:0000256" key="2">
    <source>
        <dbReference type="ARBA" id="ARBA00022597"/>
    </source>
</evidence>
<keyword evidence="5 12" id="KW-0067">ATP-binding</keyword>
<organism evidence="12 13">
    <name type="scientific">Bradyrhizobium oligotrophicum S58</name>
    <dbReference type="NCBI Taxonomy" id="1245469"/>
    <lineage>
        <taxon>Bacteria</taxon>
        <taxon>Pseudomonadati</taxon>
        <taxon>Pseudomonadota</taxon>
        <taxon>Alphaproteobacteria</taxon>
        <taxon>Hyphomicrobiales</taxon>
        <taxon>Nitrobacteraceae</taxon>
        <taxon>Bradyrhizobium</taxon>
    </lineage>
</organism>
<evidence type="ECO:0000256" key="5">
    <source>
        <dbReference type="ARBA" id="ARBA00022840"/>
    </source>
</evidence>
<dbReference type="HOGENOM" id="CLU_000604_95_6_5"/>
<accession>M4Z2J6</accession>
<dbReference type="eggNOG" id="COG2274">
    <property type="taxonomic scope" value="Bacteria"/>
</dbReference>
<dbReference type="Proteomes" id="UP000011841">
    <property type="component" value="Chromosome"/>
</dbReference>
<dbReference type="InterPro" id="IPR036640">
    <property type="entry name" value="ABC1_TM_sf"/>
</dbReference>
<keyword evidence="13" id="KW-1185">Reference proteome</keyword>
<evidence type="ECO:0000259" key="10">
    <source>
        <dbReference type="PROSITE" id="PS50893"/>
    </source>
</evidence>
<proteinExistence type="predicted"/>
<comment type="function">
    <text evidence="8">Involved in beta-(1--&gt;2)glucan export. Transmembrane domains (TMD) form a pore in the inner membrane and the ATP-binding domain (NBD) is responsible for energy generation.</text>
</comment>
<evidence type="ECO:0000256" key="1">
    <source>
        <dbReference type="ARBA" id="ARBA00004651"/>
    </source>
</evidence>
<keyword evidence="4" id="KW-0547">Nucleotide-binding</keyword>
<dbReference type="PROSITE" id="PS50893">
    <property type="entry name" value="ABC_TRANSPORTER_2"/>
    <property type="match status" value="1"/>
</dbReference>
<dbReference type="SMART" id="SM00382">
    <property type="entry name" value="AAA"/>
    <property type="match status" value="1"/>
</dbReference>
<sequence>MFQSSIKSERHAAVVDAAVGRLATIGLAQRPDPERLDVSQLPPPDHLARLLAEIASIWDRQRGDPVRAGASATDDIDSPETLISFAATNGIDVVFENRLVASLSAEDFPAVMLTNEGLGRMLLTRRGRKFIAQHGSRNYSIDKDALAAEEAGTLFLVRPRGIVPPDNPAETVAEPASSETSDPVRGILAFMTGRHRKMLIELLVAAAFSNLMLLALPVYSGLVFDRVIPHSAFDTLWAISIGVTLALLADLAVRWVRMKIQDSLASSASAAIQGSVIRRLLQAKMVEAPRSSGAITLRLRHLDAMTQLIPQLVTGVLIDVPFLLIVFTLLWLNGGAVVLAPLLGIGALAALHHWTSLGSEAEQKRSTTLLQLQTNRLNEAVEVLETIKSTRTELRVLNRFERIFDEYAYSTHLSRLYQGFAAYANVTVGQMMVAVVLVIGVYQVSAGDMTIGGLSTCSLLIGRVISPIGQLIAVLHRTLQSRALLRSLASETRHQSETAGDESGALHKPGQCALRLQSVAFSYPAQSTRQIDNLTTTIQPGERVAIVGRSGSGKSTLLRLIARFAEPDRGSILLDGFDVRQYEPSELRKALGYMGQGPGIVEDTLMRNLMLGQQEIDPEHFHDVMKLTGISDFAATHPQGFGMNVGPRGERLSGGERQSVALARILLSDPKVLLLDEPTASMDTMLEARLVRNIGKFIGDRTLIVATHRAPVLQLVDRLIWLEGGKVMADGPKAEVLKRMSGAAA</sequence>
<dbReference type="InterPro" id="IPR039421">
    <property type="entry name" value="Type_1_exporter"/>
</dbReference>
<dbReference type="InterPro" id="IPR011527">
    <property type="entry name" value="ABC1_TM_dom"/>
</dbReference>
<name>M4Z2J6_9BRAD</name>
<keyword evidence="2" id="KW-0762">Sugar transport</keyword>
<dbReference type="AlphaFoldDB" id="M4Z2J6"/>
<dbReference type="GO" id="GO:0005524">
    <property type="term" value="F:ATP binding"/>
    <property type="evidence" value="ECO:0007669"/>
    <property type="project" value="UniProtKB-KW"/>
</dbReference>
<feature type="transmembrane region" description="Helical" evidence="9">
    <location>
        <begin position="236"/>
        <end position="256"/>
    </location>
</feature>
<evidence type="ECO:0000259" key="11">
    <source>
        <dbReference type="PROSITE" id="PS50929"/>
    </source>
</evidence>
<protein>
    <submittedName>
        <fullName evidence="12">Toxin secretion ATP-binding protein</fullName>
    </submittedName>
</protein>
<feature type="domain" description="ABC transmembrane type-1" evidence="11">
    <location>
        <begin position="202"/>
        <end position="480"/>
    </location>
</feature>
<dbReference type="KEGG" id="aol:S58_14450"/>
<dbReference type="InterPro" id="IPR003593">
    <property type="entry name" value="AAA+_ATPase"/>
</dbReference>
<feature type="transmembrane region" description="Helical" evidence="9">
    <location>
        <begin position="420"/>
        <end position="445"/>
    </location>
</feature>
<dbReference type="Gene3D" id="3.40.50.300">
    <property type="entry name" value="P-loop containing nucleotide triphosphate hydrolases"/>
    <property type="match status" value="1"/>
</dbReference>
<dbReference type="InterPro" id="IPR027417">
    <property type="entry name" value="P-loop_NTPase"/>
</dbReference>
<evidence type="ECO:0000256" key="6">
    <source>
        <dbReference type="ARBA" id="ARBA00022989"/>
    </source>
</evidence>
<evidence type="ECO:0000256" key="7">
    <source>
        <dbReference type="ARBA" id="ARBA00023136"/>
    </source>
</evidence>
<gene>
    <name evidence="12" type="ORF">S58_14450</name>
</gene>
<feature type="transmembrane region" description="Helical" evidence="9">
    <location>
        <begin position="199"/>
        <end position="224"/>
    </location>
</feature>
<dbReference type="PANTHER" id="PTHR43394">
    <property type="entry name" value="ATP-DEPENDENT PERMEASE MDL1, MITOCHONDRIAL"/>
    <property type="match status" value="1"/>
</dbReference>
<feature type="domain" description="ABC transporter" evidence="10">
    <location>
        <begin position="514"/>
        <end position="745"/>
    </location>
</feature>
<feature type="transmembrane region" description="Helical" evidence="9">
    <location>
        <begin position="308"/>
        <end position="332"/>
    </location>
</feature>
<evidence type="ECO:0000256" key="3">
    <source>
        <dbReference type="ARBA" id="ARBA00022692"/>
    </source>
</evidence>
<dbReference type="Pfam" id="PF00664">
    <property type="entry name" value="ABC_membrane"/>
    <property type="match status" value="1"/>
</dbReference>
<dbReference type="PATRIC" id="fig|1245469.3.peg.1476"/>
<dbReference type="STRING" id="1245469.S58_14450"/>
<feature type="transmembrane region" description="Helical" evidence="9">
    <location>
        <begin position="338"/>
        <end position="355"/>
    </location>
</feature>
<dbReference type="SUPFAM" id="SSF90123">
    <property type="entry name" value="ABC transporter transmembrane region"/>
    <property type="match status" value="1"/>
</dbReference>
<dbReference type="GO" id="GO:0016887">
    <property type="term" value="F:ATP hydrolysis activity"/>
    <property type="evidence" value="ECO:0007669"/>
    <property type="project" value="InterPro"/>
</dbReference>
<keyword evidence="6 9" id="KW-1133">Transmembrane helix</keyword>
<evidence type="ECO:0000256" key="8">
    <source>
        <dbReference type="ARBA" id="ARBA00024722"/>
    </source>
</evidence>
<dbReference type="EMBL" id="AP012603">
    <property type="protein sequence ID" value="BAM87453.1"/>
    <property type="molecule type" value="Genomic_DNA"/>
</dbReference>